<name>A0A060BZ44_9MICO</name>
<dbReference type="EMBL" id="KF120645">
    <property type="protein sequence ID" value="AIA87922.1"/>
    <property type="molecule type" value="Genomic_DNA"/>
</dbReference>
<dbReference type="Gene3D" id="1.10.530.10">
    <property type="match status" value="1"/>
</dbReference>
<protein>
    <submittedName>
        <fullName evidence="2">CAZy families GH23|CBM50 protein</fullName>
    </submittedName>
</protein>
<dbReference type="AlphaFoldDB" id="A0A060BZ44"/>
<evidence type="ECO:0000256" key="1">
    <source>
        <dbReference type="SAM" id="MobiDB-lite"/>
    </source>
</evidence>
<organism evidence="2">
    <name type="scientific">uncultured Sanguibacter sp</name>
    <dbReference type="NCBI Taxonomy" id="435288"/>
    <lineage>
        <taxon>Bacteria</taxon>
        <taxon>Bacillati</taxon>
        <taxon>Actinomycetota</taxon>
        <taxon>Actinomycetes</taxon>
        <taxon>Micrococcales</taxon>
        <taxon>Sanguibacteraceae</taxon>
        <taxon>Sanguibacter</taxon>
        <taxon>environmental samples</taxon>
    </lineage>
</organism>
<accession>A0A060BZ44</accession>
<feature type="region of interest" description="Disordered" evidence="1">
    <location>
        <begin position="55"/>
        <end position="96"/>
    </location>
</feature>
<feature type="compositionally biased region" description="Pro residues" evidence="1">
    <location>
        <begin position="86"/>
        <end position="96"/>
    </location>
</feature>
<sequence length="96" mass="10590">MPSSGQWASDIIGRDLNLLLPEDNVTAGVVILKTLLRNNTPLDTAIAGYYQGENLGQESRHELRHRDLRRQRQGPHGTVPVTTRPCPLPASPDQPT</sequence>
<proteinExistence type="predicted"/>
<evidence type="ECO:0000313" key="2">
    <source>
        <dbReference type="EMBL" id="AIA87922.1"/>
    </source>
</evidence>
<reference evidence="2" key="1">
    <citation type="journal article" date="2013" name="Environ. Microbiol.">
        <title>Seasonally variable intestinal metagenomes of the red palm weevil (Rhynchophorus ferrugineus).</title>
        <authorList>
            <person name="Jia S."/>
            <person name="Zhang X."/>
            <person name="Zhang G."/>
            <person name="Yin A."/>
            <person name="Zhang S."/>
            <person name="Li F."/>
            <person name="Wang L."/>
            <person name="Zhao D."/>
            <person name="Yun Q."/>
            <person name="Tala"/>
            <person name="Wang J."/>
            <person name="Sun G."/>
            <person name="Baabdullah M."/>
            <person name="Yu X."/>
            <person name="Hu S."/>
            <person name="Al-Mssallem I.S."/>
            <person name="Yu J."/>
        </authorList>
    </citation>
    <scope>NUCLEOTIDE SEQUENCE</scope>
</reference>